<gene>
    <name evidence="2" type="ORF">MJA45_14755</name>
</gene>
<proteinExistence type="predicted"/>
<feature type="transmembrane region" description="Helical" evidence="1">
    <location>
        <begin position="54"/>
        <end position="79"/>
    </location>
</feature>
<evidence type="ECO:0000313" key="2">
    <source>
        <dbReference type="EMBL" id="WNQ08909.1"/>
    </source>
</evidence>
<name>A0AA96RFG0_9BACL</name>
<feature type="transmembrane region" description="Helical" evidence="1">
    <location>
        <begin position="17"/>
        <end position="34"/>
    </location>
</feature>
<dbReference type="Proteomes" id="UP001305702">
    <property type="component" value="Chromosome"/>
</dbReference>
<feature type="transmembrane region" description="Helical" evidence="1">
    <location>
        <begin position="172"/>
        <end position="192"/>
    </location>
</feature>
<dbReference type="KEGG" id="paun:MJA45_14755"/>
<keyword evidence="3" id="KW-1185">Reference proteome</keyword>
<dbReference type="EMBL" id="CP130318">
    <property type="protein sequence ID" value="WNQ08909.1"/>
    <property type="molecule type" value="Genomic_DNA"/>
</dbReference>
<evidence type="ECO:0000313" key="3">
    <source>
        <dbReference type="Proteomes" id="UP001305702"/>
    </source>
</evidence>
<dbReference type="Pfam" id="PF12730">
    <property type="entry name" value="ABC2_membrane_4"/>
    <property type="match status" value="1"/>
</dbReference>
<feature type="transmembrane region" description="Helical" evidence="1">
    <location>
        <begin position="100"/>
        <end position="125"/>
    </location>
</feature>
<dbReference type="AlphaFoldDB" id="A0AA96RFG0"/>
<accession>A0AA96RFG0</accession>
<feature type="transmembrane region" description="Helical" evidence="1">
    <location>
        <begin position="145"/>
        <end position="165"/>
    </location>
</feature>
<sequence>MLSLLLTEWRKLKHTRMLWLVLIGALPSNLISLMELLPKTAPDGTPVGFDLQSLFYRQGMMLVMMAPSIFTLMTGYIVAREYQERTINQLFSYPVPRWQIVAAKLLVVLPLIFLTVLISCVFVFLFGSVHLFRHPGQAEAVWLGIRMNLFIGLLSFGTVPVAAALSFVGKSIIPAAVVGGMATIVTVIGEIGHGRGGILFPWLTPYWPVRHLAEGIANNVGPNPYGPAALGILLSVFVVSSAFCIVYTTKADVHSGS</sequence>
<evidence type="ECO:0000256" key="1">
    <source>
        <dbReference type="SAM" id="Phobius"/>
    </source>
</evidence>
<organism evidence="2 3">
    <name type="scientific">Paenibacillus aurantius</name>
    <dbReference type="NCBI Taxonomy" id="2918900"/>
    <lineage>
        <taxon>Bacteria</taxon>
        <taxon>Bacillati</taxon>
        <taxon>Bacillota</taxon>
        <taxon>Bacilli</taxon>
        <taxon>Bacillales</taxon>
        <taxon>Paenibacillaceae</taxon>
        <taxon>Paenibacillus</taxon>
    </lineage>
</organism>
<keyword evidence="1" id="KW-0812">Transmembrane</keyword>
<protein>
    <submittedName>
        <fullName evidence="2">ABC transporter permease</fullName>
    </submittedName>
</protein>
<keyword evidence="1" id="KW-0472">Membrane</keyword>
<keyword evidence="1" id="KW-1133">Transmembrane helix</keyword>
<feature type="transmembrane region" description="Helical" evidence="1">
    <location>
        <begin position="228"/>
        <end position="248"/>
    </location>
</feature>
<dbReference type="RefSeq" id="WP_315602676.1">
    <property type="nucleotide sequence ID" value="NZ_CP130318.1"/>
</dbReference>
<reference evidence="2 3" key="1">
    <citation type="submission" date="2022-02" db="EMBL/GenBank/DDBJ databases">
        <title>Paenibacillus sp. MBLB1776 Whole Genome Shotgun Sequencing.</title>
        <authorList>
            <person name="Hwang C.Y."/>
            <person name="Cho E.-S."/>
            <person name="Seo M.-J."/>
        </authorList>
    </citation>
    <scope>NUCLEOTIDE SEQUENCE [LARGE SCALE GENOMIC DNA]</scope>
    <source>
        <strain evidence="2 3">MBLB1776</strain>
    </source>
</reference>